<dbReference type="PANTHER" id="PTHR46383:SF2">
    <property type="entry name" value="AMINOTRANSFERASE"/>
    <property type="match status" value="1"/>
</dbReference>
<evidence type="ECO:0000313" key="9">
    <source>
        <dbReference type="Proteomes" id="UP000664835"/>
    </source>
</evidence>
<feature type="domain" description="Aminotransferase class I/classII large" evidence="7">
    <location>
        <begin position="33"/>
        <end position="382"/>
    </location>
</feature>
<dbReference type="EC" id="2.6.1.-" evidence="6"/>
<dbReference type="InterPro" id="IPR004839">
    <property type="entry name" value="Aminotransferase_I/II_large"/>
</dbReference>
<evidence type="ECO:0000259" key="7">
    <source>
        <dbReference type="Pfam" id="PF00155"/>
    </source>
</evidence>
<dbReference type="CDD" id="cd00609">
    <property type="entry name" value="AAT_like"/>
    <property type="match status" value="1"/>
</dbReference>
<dbReference type="Pfam" id="PF00155">
    <property type="entry name" value="Aminotran_1_2"/>
    <property type="match status" value="1"/>
</dbReference>
<comment type="similarity">
    <text evidence="2 6">Belongs to the class-I pyridoxal-phosphate-dependent aminotransferase family.</text>
</comment>
<evidence type="ECO:0000256" key="2">
    <source>
        <dbReference type="ARBA" id="ARBA00007441"/>
    </source>
</evidence>
<evidence type="ECO:0000256" key="5">
    <source>
        <dbReference type="ARBA" id="ARBA00022898"/>
    </source>
</evidence>
<reference evidence="8 9" key="1">
    <citation type="submission" date="2021-03" db="EMBL/GenBank/DDBJ databases">
        <title>Thiomicrorhabdus sp.nov.,novel sulfur-oxidizing bacteria isolated from coastal sediment.</title>
        <authorList>
            <person name="Liu X."/>
        </authorList>
    </citation>
    <scope>NUCLEOTIDE SEQUENCE [LARGE SCALE GENOMIC DNA]</scope>
    <source>
        <strain evidence="8 9">6S2-11</strain>
    </source>
</reference>
<dbReference type="EMBL" id="JAGETV010000013">
    <property type="protein sequence ID" value="MBO1927549.1"/>
    <property type="molecule type" value="Genomic_DNA"/>
</dbReference>
<dbReference type="Gene3D" id="3.40.640.10">
    <property type="entry name" value="Type I PLP-dependent aspartate aminotransferase-like (Major domain)"/>
    <property type="match status" value="1"/>
</dbReference>
<gene>
    <name evidence="8" type="ORF">J3998_08150</name>
</gene>
<dbReference type="PROSITE" id="PS00105">
    <property type="entry name" value="AA_TRANSFER_CLASS_1"/>
    <property type="match status" value="1"/>
</dbReference>
<dbReference type="RefSeq" id="WP_208149866.1">
    <property type="nucleotide sequence ID" value="NZ_JAGETV010000013.1"/>
</dbReference>
<comment type="caution">
    <text evidence="8">The sequence shown here is derived from an EMBL/GenBank/DDBJ whole genome shotgun (WGS) entry which is preliminary data.</text>
</comment>
<dbReference type="InterPro" id="IPR015421">
    <property type="entry name" value="PyrdxlP-dep_Trfase_major"/>
</dbReference>
<dbReference type="PANTHER" id="PTHR46383">
    <property type="entry name" value="ASPARTATE AMINOTRANSFERASE"/>
    <property type="match status" value="1"/>
</dbReference>
<dbReference type="InterPro" id="IPR050596">
    <property type="entry name" value="AspAT/PAT-like"/>
</dbReference>
<keyword evidence="5" id="KW-0663">Pyridoxal phosphate</keyword>
<evidence type="ECO:0000256" key="1">
    <source>
        <dbReference type="ARBA" id="ARBA00001933"/>
    </source>
</evidence>
<sequence length="394" mass="43868">MSLPISKTAAQIAPFRVMKILGQAKQLEAEGADIIHMEIGEPDFPSLPCVHQAAIKAAEQGCTHYTPTLGLPALRQKLSAFYADFYQAEVNAEQIVITPGSSSALQLVLTAILNPNDKVLMADPTYPCNRQFVELLQAQVISVPVDADSQYQLTVERLEKHWNSDVKAVMVASPANPTGTLIEQDELLKMAHFLAERDGYLIVDEIYQGLVYERPAESVLAHNHLPENVIVINSFSKFFGMTGWRLGWAVAPKQLIDVLDRLGQNLYLSAPTPSQYGALAALEKDALIELEQRRQIFQQRRDRLYQAMQAAGFTLTTLPQGAFYLYWDVSEYTHDSEQFCAQLLEQTGVAITPGTDFGKVAGNTHVRLAYTNDRIEEAVERIRQFINNLGDTSI</sequence>
<keyword evidence="9" id="KW-1185">Reference proteome</keyword>
<dbReference type="GO" id="GO:0008483">
    <property type="term" value="F:transaminase activity"/>
    <property type="evidence" value="ECO:0007669"/>
    <property type="project" value="UniProtKB-KW"/>
</dbReference>
<dbReference type="Proteomes" id="UP000664835">
    <property type="component" value="Unassembled WGS sequence"/>
</dbReference>
<dbReference type="SUPFAM" id="SSF53383">
    <property type="entry name" value="PLP-dependent transferases"/>
    <property type="match status" value="1"/>
</dbReference>
<keyword evidence="3 6" id="KW-0032">Aminotransferase</keyword>
<evidence type="ECO:0000256" key="3">
    <source>
        <dbReference type="ARBA" id="ARBA00022576"/>
    </source>
</evidence>
<evidence type="ECO:0000256" key="6">
    <source>
        <dbReference type="RuleBase" id="RU000481"/>
    </source>
</evidence>
<dbReference type="PRINTS" id="PR00753">
    <property type="entry name" value="ACCSYNTHASE"/>
</dbReference>
<evidence type="ECO:0000256" key="4">
    <source>
        <dbReference type="ARBA" id="ARBA00022679"/>
    </source>
</evidence>
<keyword evidence="4 6" id="KW-0808">Transferase</keyword>
<name>A0ABS3Q6H1_9GAMM</name>
<dbReference type="InterPro" id="IPR004838">
    <property type="entry name" value="NHTrfase_class1_PyrdxlP-BS"/>
</dbReference>
<organism evidence="8 9">
    <name type="scientific">Thiomicrorhabdus marina</name>
    <dbReference type="NCBI Taxonomy" id="2818442"/>
    <lineage>
        <taxon>Bacteria</taxon>
        <taxon>Pseudomonadati</taxon>
        <taxon>Pseudomonadota</taxon>
        <taxon>Gammaproteobacteria</taxon>
        <taxon>Thiotrichales</taxon>
        <taxon>Piscirickettsiaceae</taxon>
        <taxon>Thiomicrorhabdus</taxon>
    </lineage>
</organism>
<protein>
    <recommendedName>
        <fullName evidence="6">Aminotransferase</fullName>
        <ecNumber evidence="6">2.6.1.-</ecNumber>
    </recommendedName>
</protein>
<dbReference type="InterPro" id="IPR015424">
    <property type="entry name" value="PyrdxlP-dep_Trfase"/>
</dbReference>
<accession>A0ABS3Q6H1</accession>
<comment type="cofactor">
    <cofactor evidence="1 6">
        <name>pyridoxal 5'-phosphate</name>
        <dbReference type="ChEBI" id="CHEBI:597326"/>
    </cofactor>
</comment>
<proteinExistence type="inferred from homology"/>
<evidence type="ECO:0000313" key="8">
    <source>
        <dbReference type="EMBL" id="MBO1927549.1"/>
    </source>
</evidence>